<evidence type="ECO:0000313" key="1">
    <source>
        <dbReference type="EnsemblPlants" id="OB09G22990.1"/>
    </source>
</evidence>
<dbReference type="EnsemblPlants" id="OB09G22990.1">
    <property type="protein sequence ID" value="OB09G22990.1"/>
    <property type="gene ID" value="OB09G22990"/>
</dbReference>
<keyword evidence="2" id="KW-1185">Reference proteome</keyword>
<organism evidence="1">
    <name type="scientific">Oryza brachyantha</name>
    <name type="common">malo sina</name>
    <dbReference type="NCBI Taxonomy" id="4533"/>
    <lineage>
        <taxon>Eukaryota</taxon>
        <taxon>Viridiplantae</taxon>
        <taxon>Streptophyta</taxon>
        <taxon>Embryophyta</taxon>
        <taxon>Tracheophyta</taxon>
        <taxon>Spermatophyta</taxon>
        <taxon>Magnoliopsida</taxon>
        <taxon>Liliopsida</taxon>
        <taxon>Poales</taxon>
        <taxon>Poaceae</taxon>
        <taxon>BOP clade</taxon>
        <taxon>Oryzoideae</taxon>
        <taxon>Oryzeae</taxon>
        <taxon>Oryzinae</taxon>
        <taxon>Oryza</taxon>
    </lineage>
</organism>
<reference evidence="1" key="2">
    <citation type="submission" date="2013-04" db="UniProtKB">
        <authorList>
            <consortium name="EnsemblPlants"/>
        </authorList>
    </citation>
    <scope>IDENTIFICATION</scope>
</reference>
<evidence type="ECO:0000313" key="2">
    <source>
        <dbReference type="Proteomes" id="UP000006038"/>
    </source>
</evidence>
<sequence>MCGSLLSATVLIIRFRKNLDFFSKKKKLSRTFFFNEIEYFYAKRSALKSTFFPSFQNYYKYQLIECLDSWSYHVISLGFTL</sequence>
<protein>
    <submittedName>
        <fullName evidence="1">Uncharacterized protein</fullName>
    </submittedName>
</protein>
<name>J3MZ70_ORYBR</name>
<accession>J3MZ70</accession>
<reference evidence="1" key="1">
    <citation type="journal article" date="2013" name="Nat. Commun.">
        <title>Whole-genome sequencing of Oryza brachyantha reveals mechanisms underlying Oryza genome evolution.</title>
        <authorList>
            <person name="Chen J."/>
            <person name="Huang Q."/>
            <person name="Gao D."/>
            <person name="Wang J."/>
            <person name="Lang Y."/>
            <person name="Liu T."/>
            <person name="Li B."/>
            <person name="Bai Z."/>
            <person name="Luis Goicoechea J."/>
            <person name="Liang C."/>
            <person name="Chen C."/>
            <person name="Zhang W."/>
            <person name="Sun S."/>
            <person name="Liao Y."/>
            <person name="Zhang X."/>
            <person name="Yang L."/>
            <person name="Song C."/>
            <person name="Wang M."/>
            <person name="Shi J."/>
            <person name="Liu G."/>
            <person name="Liu J."/>
            <person name="Zhou H."/>
            <person name="Zhou W."/>
            <person name="Yu Q."/>
            <person name="An N."/>
            <person name="Chen Y."/>
            <person name="Cai Q."/>
            <person name="Wang B."/>
            <person name="Liu B."/>
            <person name="Min J."/>
            <person name="Huang Y."/>
            <person name="Wu H."/>
            <person name="Li Z."/>
            <person name="Zhang Y."/>
            <person name="Yin Y."/>
            <person name="Song W."/>
            <person name="Jiang J."/>
            <person name="Jackson S.A."/>
            <person name="Wing R.A."/>
            <person name="Wang J."/>
            <person name="Chen M."/>
        </authorList>
    </citation>
    <scope>NUCLEOTIDE SEQUENCE [LARGE SCALE GENOMIC DNA]</scope>
    <source>
        <strain evidence="1">cv. IRGC 101232</strain>
    </source>
</reference>
<dbReference type="AlphaFoldDB" id="J3MZ70"/>
<dbReference type="STRING" id="4533.J3MZ70"/>
<proteinExistence type="predicted"/>
<dbReference type="eggNOG" id="ENOG502QU0T">
    <property type="taxonomic scope" value="Eukaryota"/>
</dbReference>
<dbReference type="Gramene" id="OB09G22990.1">
    <property type="protein sequence ID" value="OB09G22990.1"/>
    <property type="gene ID" value="OB09G22990"/>
</dbReference>
<dbReference type="Proteomes" id="UP000006038">
    <property type="component" value="Chromosome 9"/>
</dbReference>
<dbReference type="HOGENOM" id="CLU_2577701_0_0_1"/>